<protein>
    <submittedName>
        <fullName evidence="1">Uncharacterized protein</fullName>
    </submittedName>
</protein>
<sequence>MNIINGRVVGDGDGDDIDGDVGNIFTSSTGGVVHTGKGDIIFNGETVTGPGAVYISGGHHGGISQTFYTTSAPKKSKKRK</sequence>
<reference evidence="1 2" key="1">
    <citation type="submission" date="2018-06" db="EMBL/GenBank/DDBJ databases">
        <title>Sphaerisporangium craniellae sp. nov., isolated from a marine sponge in the South China Sea.</title>
        <authorList>
            <person name="Li L."/>
        </authorList>
    </citation>
    <scope>NUCLEOTIDE SEQUENCE [LARGE SCALE GENOMIC DNA]</scope>
    <source>
        <strain evidence="1 2">LHW63015</strain>
    </source>
</reference>
<dbReference type="EMBL" id="QMEY01000010">
    <property type="protein sequence ID" value="RBQ17804.1"/>
    <property type="molecule type" value="Genomic_DNA"/>
</dbReference>
<keyword evidence="2" id="KW-1185">Reference proteome</keyword>
<organism evidence="1 2">
    <name type="scientific">Spongiactinospora rosea</name>
    <dbReference type="NCBI Taxonomy" id="2248750"/>
    <lineage>
        <taxon>Bacteria</taxon>
        <taxon>Bacillati</taxon>
        <taxon>Actinomycetota</taxon>
        <taxon>Actinomycetes</taxon>
        <taxon>Streptosporangiales</taxon>
        <taxon>Streptosporangiaceae</taxon>
        <taxon>Spongiactinospora</taxon>
    </lineage>
</organism>
<dbReference type="Proteomes" id="UP000253303">
    <property type="component" value="Unassembled WGS sequence"/>
</dbReference>
<comment type="caution">
    <text evidence="1">The sequence shown here is derived from an EMBL/GenBank/DDBJ whole genome shotgun (WGS) entry which is preliminary data.</text>
</comment>
<name>A0A366LWV9_9ACTN</name>
<dbReference type="AlphaFoldDB" id="A0A366LWV9"/>
<gene>
    <name evidence="1" type="ORF">DP939_23380</name>
</gene>
<evidence type="ECO:0000313" key="2">
    <source>
        <dbReference type="Proteomes" id="UP000253303"/>
    </source>
</evidence>
<accession>A0A366LWV9</accession>
<proteinExistence type="predicted"/>
<evidence type="ECO:0000313" key="1">
    <source>
        <dbReference type="EMBL" id="RBQ17804.1"/>
    </source>
</evidence>
<dbReference type="RefSeq" id="WP_113982900.1">
    <property type="nucleotide sequence ID" value="NZ_QMEY01000010.1"/>
</dbReference>